<dbReference type="SUPFAM" id="SSF55347">
    <property type="entry name" value="Glyceraldehyde-3-phosphate dehydrogenase-like, C-terminal domain"/>
    <property type="match status" value="1"/>
</dbReference>
<dbReference type="Gene3D" id="3.40.50.720">
    <property type="entry name" value="NAD(P)-binding Rossmann-like Domain"/>
    <property type="match status" value="1"/>
</dbReference>
<feature type="domain" description="Gfo/Idh/MocA-like oxidoreductase N-terminal" evidence="1">
    <location>
        <begin position="4"/>
        <end position="123"/>
    </location>
</feature>
<dbReference type="EMBL" id="VNHS01000001">
    <property type="protein sequence ID" value="TYP78992.1"/>
    <property type="molecule type" value="Genomic_DNA"/>
</dbReference>
<dbReference type="InterPro" id="IPR036291">
    <property type="entry name" value="NAD(P)-bd_dom_sf"/>
</dbReference>
<name>A0A5S5CH02_9BACL</name>
<dbReference type="OrthoDB" id="9815825at2"/>
<protein>
    <submittedName>
        <fullName evidence="3">Putative dehydrogenase</fullName>
    </submittedName>
</protein>
<feature type="domain" description="GFO/IDH/MocA-like oxidoreductase" evidence="2">
    <location>
        <begin position="134"/>
        <end position="275"/>
    </location>
</feature>
<dbReference type="SUPFAM" id="SSF51735">
    <property type="entry name" value="NAD(P)-binding Rossmann-fold domains"/>
    <property type="match status" value="1"/>
</dbReference>
<sequence>MSKIKVAIIGCGTIANASHIPSYLANHSAEIKYFCDINQAKADQAVLEYGCGTAIADYRIALNDPEIAALSICTPNDVHAAISIDSLRAGKHVLCEKPAARTYAEALEMQKVQHETGRVLNIGVVNRFNTGVNLIKKMIRDGELGELYHVYISFRSQRSIPGLGGAFTTKSVSGGGVLIDWGVHFLDIVMHCLGDPQPLTVSGQTYSKLGSDIPDYAYLNMWAGPPDHAGTYDVEDLVTAMIRTAGPTITLNGAWAQNIGVEEMYIDFLGDKAGIRLQYGKGFKVFGAKDGVLLETTPAFKSLEMFQNEIDSFLDCIRTGEKLPSHIDTVILSSRIIQGIYDSSDSNREIVFESAGEAEA</sequence>
<evidence type="ECO:0000313" key="3">
    <source>
        <dbReference type="EMBL" id="TYP78992.1"/>
    </source>
</evidence>
<dbReference type="RefSeq" id="WP_148927107.1">
    <property type="nucleotide sequence ID" value="NZ_VNHS01000001.1"/>
</dbReference>
<dbReference type="Pfam" id="PF01408">
    <property type="entry name" value="GFO_IDH_MocA"/>
    <property type="match status" value="1"/>
</dbReference>
<organism evidence="3 4">
    <name type="scientific">Paenibacillus methanolicus</name>
    <dbReference type="NCBI Taxonomy" id="582686"/>
    <lineage>
        <taxon>Bacteria</taxon>
        <taxon>Bacillati</taxon>
        <taxon>Bacillota</taxon>
        <taxon>Bacilli</taxon>
        <taxon>Bacillales</taxon>
        <taxon>Paenibacillaceae</taxon>
        <taxon>Paenibacillus</taxon>
    </lineage>
</organism>
<evidence type="ECO:0000259" key="2">
    <source>
        <dbReference type="Pfam" id="PF22725"/>
    </source>
</evidence>
<keyword evidence="4" id="KW-1185">Reference proteome</keyword>
<dbReference type="InterPro" id="IPR051450">
    <property type="entry name" value="Gfo/Idh/MocA_Oxidoreductases"/>
</dbReference>
<proteinExistence type="predicted"/>
<accession>A0A5S5CH02</accession>
<evidence type="ECO:0000313" key="4">
    <source>
        <dbReference type="Proteomes" id="UP000323257"/>
    </source>
</evidence>
<dbReference type="PANTHER" id="PTHR43377">
    <property type="entry name" value="BILIVERDIN REDUCTASE A"/>
    <property type="match status" value="1"/>
</dbReference>
<dbReference type="PANTHER" id="PTHR43377:SF1">
    <property type="entry name" value="BILIVERDIN REDUCTASE A"/>
    <property type="match status" value="1"/>
</dbReference>
<dbReference type="AlphaFoldDB" id="A0A5S5CH02"/>
<reference evidence="3 4" key="1">
    <citation type="submission" date="2019-07" db="EMBL/GenBank/DDBJ databases">
        <title>Genomic Encyclopedia of Type Strains, Phase III (KMG-III): the genomes of soil and plant-associated and newly described type strains.</title>
        <authorList>
            <person name="Whitman W."/>
        </authorList>
    </citation>
    <scope>NUCLEOTIDE SEQUENCE [LARGE SCALE GENOMIC DNA]</scope>
    <source>
        <strain evidence="3 4">BL24</strain>
    </source>
</reference>
<evidence type="ECO:0000259" key="1">
    <source>
        <dbReference type="Pfam" id="PF01408"/>
    </source>
</evidence>
<gene>
    <name evidence="3" type="ORF">BCM02_101107</name>
</gene>
<dbReference type="GO" id="GO:0000166">
    <property type="term" value="F:nucleotide binding"/>
    <property type="evidence" value="ECO:0007669"/>
    <property type="project" value="InterPro"/>
</dbReference>
<dbReference type="InterPro" id="IPR055170">
    <property type="entry name" value="GFO_IDH_MocA-like_dom"/>
</dbReference>
<dbReference type="InterPro" id="IPR000683">
    <property type="entry name" value="Gfo/Idh/MocA-like_OxRdtase_N"/>
</dbReference>
<dbReference type="Pfam" id="PF22725">
    <property type="entry name" value="GFO_IDH_MocA_C3"/>
    <property type="match status" value="1"/>
</dbReference>
<dbReference type="Proteomes" id="UP000323257">
    <property type="component" value="Unassembled WGS sequence"/>
</dbReference>
<comment type="caution">
    <text evidence="3">The sequence shown here is derived from an EMBL/GenBank/DDBJ whole genome shotgun (WGS) entry which is preliminary data.</text>
</comment>
<dbReference type="Gene3D" id="3.30.360.10">
    <property type="entry name" value="Dihydrodipicolinate Reductase, domain 2"/>
    <property type="match status" value="1"/>
</dbReference>